<keyword evidence="3" id="KW-1185">Reference proteome</keyword>
<evidence type="ECO:0000313" key="2">
    <source>
        <dbReference type="EnsemblPlants" id="KQL15343"/>
    </source>
</evidence>
<evidence type="ECO:0000313" key="3">
    <source>
        <dbReference type="Proteomes" id="UP000004995"/>
    </source>
</evidence>
<feature type="compositionally biased region" description="Pro residues" evidence="1">
    <location>
        <begin position="139"/>
        <end position="150"/>
    </location>
</feature>
<dbReference type="HOGENOM" id="CLU_009245_3_2_1"/>
<dbReference type="Gramene" id="KQL15343">
    <property type="protein sequence ID" value="KQL15343"/>
    <property type="gene ID" value="SETIT_025017mg"/>
</dbReference>
<reference evidence="2" key="2">
    <citation type="submission" date="2018-08" db="UniProtKB">
        <authorList>
            <consortium name="EnsemblPlants"/>
        </authorList>
    </citation>
    <scope>IDENTIFICATION</scope>
    <source>
        <strain evidence="2">Yugu1</strain>
    </source>
</reference>
<dbReference type="PANTHER" id="PTHR33075">
    <property type="entry name" value="OS02G0499800 PROTEIN"/>
    <property type="match status" value="1"/>
</dbReference>
<dbReference type="PANTHER" id="PTHR33075:SF7">
    <property type="entry name" value="OS02G0303350 PROTEIN"/>
    <property type="match status" value="1"/>
</dbReference>
<sequence>TVSLILQAVLGGNAPNFRVVHQSEWIFRFSVASNSVGLMIHRLSKFEKAKWDLEQDLEWQLARRPKSRSYAEVAKSSGSKVIPSHAAARKSVFSSLHPTMPPILHRVFVPRPLMASLILIANDLRCVLRPLPPRRHQETPPPPGSTPPPSAMANFEIDPQPHVPSEFKVLPHDPAVPSKHLFAYIGGVMEQYNEDLAIAFLMSVVSKRNFEPMAALLKDYFIHHKGVCLAEVQPSPIGDAFVQFNSPVECERFLDKIIQFGQNYQLRFIKYDAGCNVRERDLEREAWLMLMLFPGDARSNSAISKAFDTNNNARIVVKVHLHDDAEIPHNVVVSTGLPPRVHSWTCPMYVLKHRGVKVLGDEDFFPPEGSLHQVPADPPRWMGINVPVNNMATSEVADGPAMGDNNGDVDETLSAADGNNGGHTSDNNVPPALAVISSSAHVVVAQSKVCILSDDDVIMALNLSSSVQRSISMFFFLHLSLLDLELHTTIPSYIADDSVQFLLASISVDQNEKCHVFVPYMDSDDHKVMEIDGPLRSTPRKHRARKLKEPLDVVFLRRSKRLNSNLDGFRSEEAAQEAANNPSIYNVATSDEANVAPYLSIDNIQGMATGFLQIQPEVVFCCCFT</sequence>
<dbReference type="InParanoid" id="K3ZEM1"/>
<reference evidence="3" key="1">
    <citation type="journal article" date="2012" name="Nat. Biotechnol.">
        <title>Reference genome sequence of the model plant Setaria.</title>
        <authorList>
            <person name="Bennetzen J.L."/>
            <person name="Schmutz J."/>
            <person name="Wang H."/>
            <person name="Percifield R."/>
            <person name="Hawkins J."/>
            <person name="Pontaroli A.C."/>
            <person name="Estep M."/>
            <person name="Feng L."/>
            <person name="Vaughn J.N."/>
            <person name="Grimwood J."/>
            <person name="Jenkins J."/>
            <person name="Barry K."/>
            <person name="Lindquist E."/>
            <person name="Hellsten U."/>
            <person name="Deshpande S."/>
            <person name="Wang X."/>
            <person name="Wu X."/>
            <person name="Mitros T."/>
            <person name="Triplett J."/>
            <person name="Yang X."/>
            <person name="Ye C.Y."/>
            <person name="Mauro-Herrera M."/>
            <person name="Wang L."/>
            <person name="Li P."/>
            <person name="Sharma M."/>
            <person name="Sharma R."/>
            <person name="Ronald P.C."/>
            <person name="Panaud O."/>
            <person name="Kellogg E.A."/>
            <person name="Brutnell T.P."/>
            <person name="Doust A.N."/>
            <person name="Tuskan G.A."/>
            <person name="Rokhsar D."/>
            <person name="Devos K.M."/>
        </authorList>
    </citation>
    <scope>NUCLEOTIDE SEQUENCE [LARGE SCALE GENOMIC DNA]</scope>
    <source>
        <strain evidence="3">cv. Yugu1</strain>
    </source>
</reference>
<dbReference type="Proteomes" id="UP000004995">
    <property type="component" value="Unassembled WGS sequence"/>
</dbReference>
<protein>
    <submittedName>
        <fullName evidence="2">Uncharacterized protein</fullName>
    </submittedName>
</protein>
<accession>K3ZEM1</accession>
<dbReference type="FunCoup" id="K3ZEM1">
    <property type="interactions" value="1319"/>
</dbReference>
<dbReference type="AlphaFoldDB" id="K3ZEM1"/>
<proteinExistence type="predicted"/>
<feature type="region of interest" description="Disordered" evidence="1">
    <location>
        <begin position="397"/>
        <end position="427"/>
    </location>
</feature>
<name>K3ZEM1_SETIT</name>
<evidence type="ECO:0000256" key="1">
    <source>
        <dbReference type="SAM" id="MobiDB-lite"/>
    </source>
</evidence>
<dbReference type="EMBL" id="AGNK02001690">
    <property type="status" value="NOT_ANNOTATED_CDS"/>
    <property type="molecule type" value="Genomic_DNA"/>
</dbReference>
<dbReference type="EnsemblPlants" id="KQL15343">
    <property type="protein sequence ID" value="KQL15343"/>
    <property type="gene ID" value="SETIT_025017mg"/>
</dbReference>
<feature type="region of interest" description="Disordered" evidence="1">
    <location>
        <begin position="131"/>
        <end position="151"/>
    </location>
</feature>
<organism evidence="2 3">
    <name type="scientific">Setaria italica</name>
    <name type="common">Foxtail millet</name>
    <name type="synonym">Panicum italicum</name>
    <dbReference type="NCBI Taxonomy" id="4555"/>
    <lineage>
        <taxon>Eukaryota</taxon>
        <taxon>Viridiplantae</taxon>
        <taxon>Streptophyta</taxon>
        <taxon>Embryophyta</taxon>
        <taxon>Tracheophyta</taxon>
        <taxon>Spermatophyta</taxon>
        <taxon>Magnoliopsida</taxon>
        <taxon>Liliopsida</taxon>
        <taxon>Poales</taxon>
        <taxon>Poaceae</taxon>
        <taxon>PACMAD clade</taxon>
        <taxon>Panicoideae</taxon>
        <taxon>Panicodae</taxon>
        <taxon>Paniceae</taxon>
        <taxon>Cenchrinae</taxon>
        <taxon>Setaria</taxon>
    </lineage>
</organism>